<dbReference type="Gene3D" id="3.40.50.150">
    <property type="entry name" value="Vaccinia Virus protein VP39"/>
    <property type="match status" value="1"/>
</dbReference>
<dbReference type="GO" id="GO:0006298">
    <property type="term" value="P:mismatch repair"/>
    <property type="evidence" value="ECO:0007669"/>
    <property type="project" value="TreeGrafter"/>
</dbReference>
<dbReference type="InterPro" id="IPR029063">
    <property type="entry name" value="SAM-dependent_MTases_sf"/>
</dbReference>
<evidence type="ECO:0000256" key="6">
    <source>
        <dbReference type="ARBA" id="ARBA00047942"/>
    </source>
</evidence>
<dbReference type="PANTHER" id="PTHR30481">
    <property type="entry name" value="DNA ADENINE METHYLASE"/>
    <property type="match status" value="1"/>
</dbReference>
<protein>
    <recommendedName>
        <fullName evidence="2">site-specific DNA-methyltransferase (adenine-specific)</fullName>
        <ecNumber evidence="2">2.1.1.72</ecNumber>
    </recommendedName>
</protein>
<evidence type="ECO:0000256" key="5">
    <source>
        <dbReference type="ARBA" id="ARBA00022691"/>
    </source>
</evidence>
<dbReference type="Proteomes" id="UP000187321">
    <property type="component" value="Plasmid unnamed3"/>
</dbReference>
<dbReference type="EMBL" id="FTNP01000009">
    <property type="protein sequence ID" value="SIS07788.1"/>
    <property type="molecule type" value="Genomic_DNA"/>
</dbReference>
<evidence type="ECO:0000256" key="4">
    <source>
        <dbReference type="ARBA" id="ARBA00022679"/>
    </source>
</evidence>
<proteinExistence type="inferred from homology"/>
<dbReference type="Gene3D" id="1.10.1020.10">
    <property type="entry name" value="Adenine-specific Methyltransferase, Domain 2"/>
    <property type="match status" value="1"/>
</dbReference>
<sequence length="301" mass="34357">MSDQSEKDTYHKGSPFPYPGGKGRYATNIIEQMPDHECYVEVFGGSGATLYNKPRSDCEVYNDVNDDLVQFFRVVRDCVDELAEWLEMVPYSRTLYEQWASEYYNGERPDDPVERAGRFYTLRFMQWGGVIGMKNGFKARSTFRSPAKTFNNARDRVRSIAKRFSSVIIENQDWREILDAYDGGHVFMYLDPPYLDRGRYYHAEGFDHAALANALVSVDANWMVSYDEVPGEFVAQMIGETRSGARQFYVLEMDGYHQLAQGHGSSGDEVTERLVCNFDPTSTAQFVDGSQHQSKLSEVSA</sequence>
<keyword evidence="3 8" id="KW-0489">Methyltransferase</keyword>
<dbReference type="OrthoDB" id="372040at2157"/>
<dbReference type="GO" id="GO:1904047">
    <property type="term" value="F:S-adenosyl-L-methionine binding"/>
    <property type="evidence" value="ECO:0007669"/>
    <property type="project" value="TreeGrafter"/>
</dbReference>
<evidence type="ECO:0000313" key="9">
    <source>
        <dbReference type="Proteomes" id="UP000185687"/>
    </source>
</evidence>
<name>A0A1N7G5G2_9EURY</name>
<keyword evidence="5" id="KW-0949">S-adenosyl-L-methionine</keyword>
<dbReference type="GO" id="GO:0009007">
    <property type="term" value="F:site-specific DNA-methyltransferase (adenine-specific) activity"/>
    <property type="evidence" value="ECO:0007669"/>
    <property type="project" value="UniProtKB-EC"/>
</dbReference>
<dbReference type="EC" id="2.1.1.72" evidence="2"/>
<dbReference type="EMBL" id="CP019330">
    <property type="protein sequence ID" value="APX98717.1"/>
    <property type="molecule type" value="Genomic_DNA"/>
</dbReference>
<reference evidence="7 10" key="1">
    <citation type="submission" date="2017-01" db="EMBL/GenBank/DDBJ databases">
        <title>Complete genome sequence of Haloterrigena daqingensis type strain (JX313T).</title>
        <authorList>
            <person name="Shuang W."/>
        </authorList>
    </citation>
    <scope>NUCLEOTIDE SEQUENCE [LARGE SCALE GENOMIC DNA]</scope>
    <source>
        <strain evidence="10">JX313</strain>
        <strain evidence="7">JX313T</strain>
        <plasmid evidence="10">Plasmid unnamed3</plasmid>
        <plasmid evidence="7">unnamed3</plasmid>
    </source>
</reference>
<dbReference type="InterPro" id="IPR012263">
    <property type="entry name" value="M_m6A_EcoRV"/>
</dbReference>
<reference evidence="8 9" key="2">
    <citation type="submission" date="2017-01" db="EMBL/GenBank/DDBJ databases">
        <authorList>
            <person name="Mah S.A."/>
            <person name="Swanson W.J."/>
            <person name="Moy G.W."/>
            <person name="Vacquier V.D."/>
        </authorList>
    </citation>
    <scope>NUCLEOTIDE SEQUENCE [LARGE SCALE GENOMIC DNA]</scope>
    <source>
        <strain evidence="8 9">CGMCC 1.8909</strain>
    </source>
</reference>
<dbReference type="InterPro" id="IPR012327">
    <property type="entry name" value="MeTrfase_D12"/>
</dbReference>
<evidence type="ECO:0000313" key="7">
    <source>
        <dbReference type="EMBL" id="APX98717.1"/>
    </source>
</evidence>
<evidence type="ECO:0000313" key="8">
    <source>
        <dbReference type="EMBL" id="SIS07788.1"/>
    </source>
</evidence>
<dbReference type="InterPro" id="IPR023095">
    <property type="entry name" value="Ade_MeTrfase_dom_2"/>
</dbReference>
<keyword evidence="7" id="KW-0614">Plasmid</keyword>
<dbReference type="AlphaFoldDB" id="A0A1N7G5G2"/>
<dbReference type="PRINTS" id="PR00505">
    <property type="entry name" value="D12N6MTFRASE"/>
</dbReference>
<dbReference type="KEGG" id="hda:BB347_18600"/>
<geneLocation type="plasmid" evidence="7">
    <name>unnamed3</name>
</geneLocation>
<gene>
    <name evidence="7" type="ORF">BB347_18600</name>
    <name evidence="8" type="ORF">SAMN05421809_3741</name>
</gene>
<dbReference type="RefSeq" id="WP_076584227.1">
    <property type="nucleotide sequence ID" value="NZ_CP019330.1"/>
</dbReference>
<accession>A0A1N7G5G2</accession>
<organism evidence="8 9">
    <name type="scientific">Natronorubrum daqingense</name>
    <dbReference type="NCBI Taxonomy" id="588898"/>
    <lineage>
        <taxon>Archaea</taxon>
        <taxon>Methanobacteriati</taxon>
        <taxon>Methanobacteriota</taxon>
        <taxon>Stenosarchaea group</taxon>
        <taxon>Halobacteria</taxon>
        <taxon>Halobacteriales</taxon>
        <taxon>Natrialbaceae</taxon>
        <taxon>Natronorubrum</taxon>
    </lineage>
</organism>
<comment type="catalytic activity">
    <reaction evidence="6">
        <text>a 2'-deoxyadenosine in DNA + S-adenosyl-L-methionine = an N(6)-methyl-2'-deoxyadenosine in DNA + S-adenosyl-L-homocysteine + H(+)</text>
        <dbReference type="Rhea" id="RHEA:15197"/>
        <dbReference type="Rhea" id="RHEA-COMP:12418"/>
        <dbReference type="Rhea" id="RHEA-COMP:12419"/>
        <dbReference type="ChEBI" id="CHEBI:15378"/>
        <dbReference type="ChEBI" id="CHEBI:57856"/>
        <dbReference type="ChEBI" id="CHEBI:59789"/>
        <dbReference type="ChEBI" id="CHEBI:90615"/>
        <dbReference type="ChEBI" id="CHEBI:90616"/>
        <dbReference type="EC" id="2.1.1.72"/>
    </reaction>
</comment>
<dbReference type="REBASE" id="188643">
    <property type="entry name" value="M.Hda313ORF18600P"/>
</dbReference>
<keyword evidence="9" id="KW-1185">Reference proteome</keyword>
<evidence type="ECO:0000256" key="3">
    <source>
        <dbReference type="ARBA" id="ARBA00022603"/>
    </source>
</evidence>
<comment type="similarity">
    <text evidence="1">Belongs to the N(4)/N(6)-methyltransferase family.</text>
</comment>
<evidence type="ECO:0000256" key="1">
    <source>
        <dbReference type="ARBA" id="ARBA00006594"/>
    </source>
</evidence>
<dbReference type="PIRSF" id="PIRSF000398">
    <property type="entry name" value="M_m6A_EcoRV"/>
    <property type="match status" value="1"/>
</dbReference>
<dbReference type="GO" id="GO:0043565">
    <property type="term" value="F:sequence-specific DNA binding"/>
    <property type="evidence" value="ECO:0007669"/>
    <property type="project" value="TreeGrafter"/>
</dbReference>
<dbReference type="GO" id="GO:0009307">
    <property type="term" value="P:DNA restriction-modification system"/>
    <property type="evidence" value="ECO:0007669"/>
    <property type="project" value="InterPro"/>
</dbReference>
<evidence type="ECO:0000313" key="10">
    <source>
        <dbReference type="Proteomes" id="UP000187321"/>
    </source>
</evidence>
<evidence type="ECO:0000256" key="2">
    <source>
        <dbReference type="ARBA" id="ARBA00011900"/>
    </source>
</evidence>
<dbReference type="GO" id="GO:0032259">
    <property type="term" value="P:methylation"/>
    <property type="evidence" value="ECO:0007669"/>
    <property type="project" value="UniProtKB-KW"/>
</dbReference>
<dbReference type="Proteomes" id="UP000185687">
    <property type="component" value="Unassembled WGS sequence"/>
</dbReference>
<dbReference type="Pfam" id="PF02086">
    <property type="entry name" value="MethyltransfD12"/>
    <property type="match status" value="1"/>
</dbReference>
<keyword evidence="4" id="KW-0808">Transferase</keyword>
<dbReference type="GeneID" id="30957997"/>
<dbReference type="SUPFAM" id="SSF53335">
    <property type="entry name" value="S-adenosyl-L-methionine-dependent methyltransferases"/>
    <property type="match status" value="1"/>
</dbReference>